<evidence type="ECO:0000313" key="4">
    <source>
        <dbReference type="EMBL" id="GFN99580.1"/>
    </source>
</evidence>
<comment type="caution">
    <text evidence="4">The sequence shown here is derived from an EMBL/GenBank/DDBJ whole genome shotgun (WGS) entry which is preliminary data.</text>
</comment>
<dbReference type="PANTHER" id="PTHR20920">
    <property type="entry name" value="RPE-SPONDIN"/>
    <property type="match status" value="1"/>
</dbReference>
<dbReference type="SUPFAM" id="SSF90188">
    <property type="entry name" value="Somatomedin B domain"/>
    <property type="match status" value="1"/>
</dbReference>
<dbReference type="Pfam" id="PF01033">
    <property type="entry name" value="Somatomedin_B"/>
    <property type="match status" value="1"/>
</dbReference>
<keyword evidence="5" id="KW-1185">Reference proteome</keyword>
<dbReference type="EMBL" id="BLXT01003003">
    <property type="protein sequence ID" value="GFN99580.1"/>
    <property type="molecule type" value="Genomic_DNA"/>
</dbReference>
<dbReference type="Proteomes" id="UP000735302">
    <property type="component" value="Unassembled WGS sequence"/>
</dbReference>
<dbReference type="InterPro" id="IPR001212">
    <property type="entry name" value="Somatomedin_B_dom"/>
</dbReference>
<feature type="chain" id="PRO_5043517419" evidence="2">
    <location>
        <begin position="25"/>
        <end position="125"/>
    </location>
</feature>
<organism evidence="4 5">
    <name type="scientific">Plakobranchus ocellatus</name>
    <dbReference type="NCBI Taxonomy" id="259542"/>
    <lineage>
        <taxon>Eukaryota</taxon>
        <taxon>Metazoa</taxon>
        <taxon>Spiralia</taxon>
        <taxon>Lophotrochozoa</taxon>
        <taxon>Mollusca</taxon>
        <taxon>Gastropoda</taxon>
        <taxon>Heterobranchia</taxon>
        <taxon>Euthyneura</taxon>
        <taxon>Panpulmonata</taxon>
        <taxon>Sacoglossa</taxon>
        <taxon>Placobranchoidea</taxon>
        <taxon>Plakobranchidae</taxon>
        <taxon>Plakobranchus</taxon>
    </lineage>
</organism>
<protein>
    <submittedName>
        <fullName evidence="4">Somatomedin-b and thrombospondin type-1 domain-containing protein</fullName>
    </submittedName>
</protein>
<evidence type="ECO:0000259" key="3">
    <source>
        <dbReference type="PROSITE" id="PS50958"/>
    </source>
</evidence>
<dbReference type="PANTHER" id="PTHR20920:SF5">
    <property type="entry name" value="SMB DOMAIN-CONTAINING PROTEIN"/>
    <property type="match status" value="1"/>
</dbReference>
<evidence type="ECO:0000256" key="2">
    <source>
        <dbReference type="SAM" id="SignalP"/>
    </source>
</evidence>
<feature type="signal peptide" evidence="2">
    <location>
        <begin position="1"/>
        <end position="24"/>
    </location>
</feature>
<dbReference type="InterPro" id="IPR039942">
    <property type="entry name" value="SBSPO"/>
</dbReference>
<dbReference type="PROSITE" id="PS00524">
    <property type="entry name" value="SMB_1"/>
    <property type="match status" value="1"/>
</dbReference>
<accession>A0AAV3ZYH4</accession>
<name>A0AAV3ZYH4_9GAST</name>
<feature type="domain" description="SMB" evidence="3">
    <location>
        <begin position="40"/>
        <end position="93"/>
    </location>
</feature>
<keyword evidence="2" id="KW-0732">Signal</keyword>
<dbReference type="InterPro" id="IPR036024">
    <property type="entry name" value="Somatomedin_B-like_dom_sf"/>
</dbReference>
<evidence type="ECO:0000313" key="5">
    <source>
        <dbReference type="Proteomes" id="UP000735302"/>
    </source>
</evidence>
<evidence type="ECO:0000256" key="1">
    <source>
        <dbReference type="ARBA" id="ARBA00023157"/>
    </source>
</evidence>
<sequence length="125" mass="14388">MRSLPNIFCLAAVVVILQIAMTYGYRGREKYRPNPRSCREANLCCPGQNNTCFVFGTRVDRSQDSKRCYCDSNCLIMGDCCMDYHHHCKSEYSPFVLFQSRSLVLFTLCFNFRFVSLNNPPVQGT</sequence>
<dbReference type="PROSITE" id="PS50958">
    <property type="entry name" value="SMB_2"/>
    <property type="match status" value="1"/>
</dbReference>
<gene>
    <name evidence="4" type="ORF">PoB_002608600</name>
</gene>
<dbReference type="Gene3D" id="4.10.410.20">
    <property type="match status" value="1"/>
</dbReference>
<reference evidence="4 5" key="1">
    <citation type="journal article" date="2021" name="Elife">
        <title>Chloroplast acquisition without the gene transfer in kleptoplastic sea slugs, Plakobranchus ocellatus.</title>
        <authorList>
            <person name="Maeda T."/>
            <person name="Takahashi S."/>
            <person name="Yoshida T."/>
            <person name="Shimamura S."/>
            <person name="Takaki Y."/>
            <person name="Nagai Y."/>
            <person name="Toyoda A."/>
            <person name="Suzuki Y."/>
            <person name="Arimoto A."/>
            <person name="Ishii H."/>
            <person name="Satoh N."/>
            <person name="Nishiyama T."/>
            <person name="Hasebe M."/>
            <person name="Maruyama T."/>
            <person name="Minagawa J."/>
            <person name="Obokata J."/>
            <person name="Shigenobu S."/>
        </authorList>
    </citation>
    <scope>NUCLEOTIDE SEQUENCE [LARGE SCALE GENOMIC DNA]</scope>
</reference>
<dbReference type="AlphaFoldDB" id="A0AAV3ZYH4"/>
<keyword evidence="1" id="KW-1015">Disulfide bond</keyword>
<proteinExistence type="predicted"/>